<keyword evidence="5" id="KW-0732">Signal</keyword>
<reference evidence="10" key="1">
    <citation type="submission" date="2020-05" db="EMBL/GenBank/DDBJ databases">
        <authorList>
            <person name="Chiriac C."/>
            <person name="Salcher M."/>
            <person name="Ghai R."/>
            <person name="Kavagutti S V."/>
        </authorList>
    </citation>
    <scope>NUCLEOTIDE SEQUENCE</scope>
</reference>
<dbReference type="GO" id="GO:0016746">
    <property type="term" value="F:acyltransferase activity"/>
    <property type="evidence" value="ECO:0007669"/>
    <property type="project" value="UniProtKB-KW"/>
</dbReference>
<dbReference type="Pfam" id="PF18927">
    <property type="entry name" value="CrtO"/>
    <property type="match status" value="1"/>
</dbReference>
<dbReference type="GO" id="GO:0005886">
    <property type="term" value="C:plasma membrane"/>
    <property type="evidence" value="ECO:0007669"/>
    <property type="project" value="UniProtKB-SubCell"/>
</dbReference>
<evidence type="ECO:0000256" key="2">
    <source>
        <dbReference type="ARBA" id="ARBA00022475"/>
    </source>
</evidence>
<dbReference type="EMBL" id="CAEZYU010000002">
    <property type="protein sequence ID" value="CAB4727382.1"/>
    <property type="molecule type" value="Genomic_DNA"/>
</dbReference>
<evidence type="ECO:0000256" key="9">
    <source>
        <dbReference type="SAM" id="Phobius"/>
    </source>
</evidence>
<accession>A0A6J6RY07</accession>
<comment type="subcellular location">
    <subcellularLocation>
        <location evidence="1">Cell membrane</location>
        <topology evidence="1">Single-pass membrane protein</topology>
    </subcellularLocation>
</comment>
<evidence type="ECO:0000256" key="6">
    <source>
        <dbReference type="ARBA" id="ARBA00022989"/>
    </source>
</evidence>
<dbReference type="AlphaFoldDB" id="A0A6J6RY07"/>
<keyword evidence="6 9" id="KW-1133">Transmembrane helix</keyword>
<keyword evidence="4 9" id="KW-0812">Transmembrane</keyword>
<organism evidence="10">
    <name type="scientific">freshwater metagenome</name>
    <dbReference type="NCBI Taxonomy" id="449393"/>
    <lineage>
        <taxon>unclassified sequences</taxon>
        <taxon>metagenomes</taxon>
        <taxon>ecological metagenomes</taxon>
    </lineage>
</organism>
<feature type="transmembrane region" description="Helical" evidence="9">
    <location>
        <begin position="7"/>
        <end position="29"/>
    </location>
</feature>
<gene>
    <name evidence="10" type="ORF">UFOPK2766_00083</name>
</gene>
<dbReference type="InterPro" id="IPR044021">
    <property type="entry name" value="CrtO"/>
</dbReference>
<evidence type="ECO:0000256" key="4">
    <source>
        <dbReference type="ARBA" id="ARBA00022692"/>
    </source>
</evidence>
<protein>
    <submittedName>
        <fullName evidence="10">Unannotated protein</fullName>
    </submittedName>
</protein>
<evidence type="ECO:0000256" key="3">
    <source>
        <dbReference type="ARBA" id="ARBA00022679"/>
    </source>
</evidence>
<keyword evidence="3" id="KW-0808">Transferase</keyword>
<proteinExistence type="predicted"/>
<sequence>MLIQLPDIAAVVVSVLAWLFIGFSTGFLLHKVPVRRFDHDTWLTRPRRFEDEGNFYQRRLKIRNWKDRLPEKGDLFPDGFSKRHLTNRSTEHLERFMAETRRAETVHWLNLSAGPLFLIWCRPLLGVFMIVFGVVAHLPFVMVQRYNRERLGRLLRRRRPSS</sequence>
<feature type="transmembrane region" description="Helical" evidence="9">
    <location>
        <begin position="117"/>
        <end position="143"/>
    </location>
</feature>
<name>A0A6J6RY07_9ZZZZ</name>
<evidence type="ECO:0000256" key="7">
    <source>
        <dbReference type="ARBA" id="ARBA00023136"/>
    </source>
</evidence>
<keyword evidence="7 9" id="KW-0472">Membrane</keyword>
<keyword evidence="2" id="KW-1003">Cell membrane</keyword>
<evidence type="ECO:0000256" key="1">
    <source>
        <dbReference type="ARBA" id="ARBA00004162"/>
    </source>
</evidence>
<evidence type="ECO:0000313" key="10">
    <source>
        <dbReference type="EMBL" id="CAB4727382.1"/>
    </source>
</evidence>
<evidence type="ECO:0000256" key="8">
    <source>
        <dbReference type="ARBA" id="ARBA00023315"/>
    </source>
</evidence>
<keyword evidence="8" id="KW-0012">Acyltransferase</keyword>
<evidence type="ECO:0000256" key="5">
    <source>
        <dbReference type="ARBA" id="ARBA00022729"/>
    </source>
</evidence>